<dbReference type="Gene3D" id="2.40.70.10">
    <property type="entry name" value="Acid Proteases"/>
    <property type="match status" value="1"/>
</dbReference>
<dbReference type="InterPro" id="IPR021109">
    <property type="entry name" value="Peptidase_aspartic_dom_sf"/>
</dbReference>
<dbReference type="EMBL" id="JABFOF010000010">
    <property type="protein sequence ID" value="KAG2376920.1"/>
    <property type="molecule type" value="Genomic_DNA"/>
</dbReference>
<dbReference type="SUPFAM" id="SSF50630">
    <property type="entry name" value="Acid proteases"/>
    <property type="match status" value="1"/>
</dbReference>
<feature type="coiled-coil region" evidence="3">
    <location>
        <begin position="65"/>
        <end position="99"/>
    </location>
</feature>
<accession>A0A8T0JMK1</accession>
<keyword evidence="1 6" id="KW-0645">Protease</keyword>
<reference evidence="6 7" key="1">
    <citation type="submission" date="2020-05" db="EMBL/GenBank/DDBJ databases">
        <title>Vigna angularis (adzuki bean) Var. LongXiaoDou No. 4 denovo assembly.</title>
        <authorList>
            <person name="Xiang H."/>
        </authorList>
    </citation>
    <scope>NUCLEOTIDE SEQUENCE [LARGE SCALE GENOMIC DNA]</scope>
    <source>
        <tissue evidence="6">Leaf</tissue>
    </source>
</reference>
<evidence type="ECO:0000259" key="5">
    <source>
        <dbReference type="Pfam" id="PF14541"/>
    </source>
</evidence>
<dbReference type="InterPro" id="IPR051708">
    <property type="entry name" value="Plant_Aspart_Prot_A1"/>
</dbReference>
<dbReference type="Proteomes" id="UP000743370">
    <property type="component" value="Unassembled WGS sequence"/>
</dbReference>
<dbReference type="GO" id="GO:0006508">
    <property type="term" value="P:proteolysis"/>
    <property type="evidence" value="ECO:0007669"/>
    <property type="project" value="UniProtKB-KW"/>
</dbReference>
<feature type="region of interest" description="Disordered" evidence="4">
    <location>
        <begin position="1"/>
        <end position="24"/>
    </location>
</feature>
<evidence type="ECO:0000256" key="4">
    <source>
        <dbReference type="SAM" id="MobiDB-lite"/>
    </source>
</evidence>
<evidence type="ECO:0000313" key="7">
    <source>
        <dbReference type="Proteomes" id="UP000743370"/>
    </source>
</evidence>
<evidence type="ECO:0000256" key="2">
    <source>
        <dbReference type="ARBA" id="ARBA00022801"/>
    </source>
</evidence>
<gene>
    <name evidence="6" type="ORF">HKW66_Vig0174930</name>
</gene>
<keyword evidence="2" id="KW-0378">Hydrolase</keyword>
<dbReference type="PANTHER" id="PTHR47967">
    <property type="entry name" value="OS07G0603500 PROTEIN-RELATED"/>
    <property type="match status" value="1"/>
</dbReference>
<sequence length="227" mass="25224">MKRRTPPSCYLSEERSPKKCGFSSDPIPPNPNCSILCGGLSNPLSRRASALQLGGMNPAPESAKLKKLKDGLKELQERWDKLIQDFEETEENIEEKEEQEKYVQHMSIESTKNGMKVKFWCPCCERSFINYAMITALLIKSTSFSYCLVDRDSDAVSTLEFDSPMPRNAVTAPLLRNPELDTFYYLGLKGISVGGETLPVPESSFAVDATGGGGIIVENCKNIKKNI</sequence>
<evidence type="ECO:0000256" key="3">
    <source>
        <dbReference type="SAM" id="Coils"/>
    </source>
</evidence>
<protein>
    <submittedName>
        <fullName evidence="6">Protein ASPARTIC PROTEASE IN GUARD CELL 1</fullName>
    </submittedName>
</protein>
<dbReference type="Pfam" id="PF14541">
    <property type="entry name" value="TAXi_C"/>
    <property type="match status" value="1"/>
</dbReference>
<dbReference type="InterPro" id="IPR032799">
    <property type="entry name" value="TAXi_C"/>
</dbReference>
<keyword evidence="3" id="KW-0175">Coiled coil</keyword>
<evidence type="ECO:0000256" key="1">
    <source>
        <dbReference type="ARBA" id="ARBA00022670"/>
    </source>
</evidence>
<comment type="caution">
    <text evidence="6">The sequence shown here is derived from an EMBL/GenBank/DDBJ whole genome shotgun (WGS) entry which is preliminary data.</text>
</comment>
<evidence type="ECO:0000313" key="6">
    <source>
        <dbReference type="EMBL" id="KAG2376920.1"/>
    </source>
</evidence>
<organism evidence="6 7">
    <name type="scientific">Phaseolus angularis</name>
    <name type="common">Azuki bean</name>
    <name type="synonym">Vigna angularis</name>
    <dbReference type="NCBI Taxonomy" id="3914"/>
    <lineage>
        <taxon>Eukaryota</taxon>
        <taxon>Viridiplantae</taxon>
        <taxon>Streptophyta</taxon>
        <taxon>Embryophyta</taxon>
        <taxon>Tracheophyta</taxon>
        <taxon>Spermatophyta</taxon>
        <taxon>Magnoliopsida</taxon>
        <taxon>eudicotyledons</taxon>
        <taxon>Gunneridae</taxon>
        <taxon>Pentapetalae</taxon>
        <taxon>rosids</taxon>
        <taxon>fabids</taxon>
        <taxon>Fabales</taxon>
        <taxon>Fabaceae</taxon>
        <taxon>Papilionoideae</taxon>
        <taxon>50 kb inversion clade</taxon>
        <taxon>NPAAA clade</taxon>
        <taxon>indigoferoid/millettioid clade</taxon>
        <taxon>Phaseoleae</taxon>
        <taxon>Vigna</taxon>
    </lineage>
</organism>
<name>A0A8T0JMK1_PHAAN</name>
<dbReference type="GO" id="GO:0008233">
    <property type="term" value="F:peptidase activity"/>
    <property type="evidence" value="ECO:0007669"/>
    <property type="project" value="UniProtKB-KW"/>
</dbReference>
<dbReference type="AlphaFoldDB" id="A0A8T0JMK1"/>
<proteinExistence type="predicted"/>
<feature type="domain" description="Xylanase inhibitor C-terminal" evidence="5">
    <location>
        <begin position="184"/>
        <end position="219"/>
    </location>
</feature>